<dbReference type="InterPro" id="IPR000683">
    <property type="entry name" value="Gfo/Idh/MocA-like_OxRdtase_N"/>
</dbReference>
<dbReference type="InterPro" id="IPR004104">
    <property type="entry name" value="Gfo/Idh/MocA-like_OxRdtase_C"/>
</dbReference>
<name>A0ABV2J0C1_9HYPH</name>
<feature type="domain" description="Gfo/Idh/MocA-like oxidoreductase C-terminal" evidence="2">
    <location>
        <begin position="141"/>
        <end position="414"/>
    </location>
</feature>
<evidence type="ECO:0000259" key="1">
    <source>
        <dbReference type="Pfam" id="PF01408"/>
    </source>
</evidence>
<proteinExistence type="predicted"/>
<dbReference type="Gene3D" id="3.30.360.10">
    <property type="entry name" value="Dihydrodipicolinate Reductase, domain 2"/>
    <property type="match status" value="1"/>
</dbReference>
<dbReference type="InterPro" id="IPR036291">
    <property type="entry name" value="NAD(P)-bd_dom_sf"/>
</dbReference>
<dbReference type="SUPFAM" id="SSF55347">
    <property type="entry name" value="Glyceraldehyde-3-phosphate dehydrogenase-like, C-terminal domain"/>
    <property type="match status" value="1"/>
</dbReference>
<sequence>MKIAIVGCGSRHKMFRDSVTKDYSDKHEIVALCDSNTHRLGEAARAIDKPGTNGVATYLAGDFGRLLDEQKPDTIVVTTPDFLHSDYIVRAFEAGCDVICEKPLTIDLSRLKHILDAQARTGRKVKVTFNYRYSPARTQIKEILAAGTIGTITAVDFRWHLDRVHGADYFRRWHRQKENSGGLLVHKSTHHFDLLNWWLGSVPTDVLATGRRVFYRPETAAELGLSDHGPRCHGCPVFDRCVFRLDLEGDENLRSLYLEGENEDGYFRDRCVFDEEIGIEDTVQAHIRYASGATANYTLTAYSPWEGLEIKFQGTKGELTHRHVEVHGVFGGVRDHAGQEAITTELHLAGEPPRMLDVPAGEGDHGGADPLMLGYIFDPDNQEPDRYGRASDHIAGAWSILTGIAANASIETGALVHIPTMLRARGIKLER</sequence>
<comment type="caution">
    <text evidence="3">The sequence shown here is derived from an EMBL/GenBank/DDBJ whole genome shotgun (WGS) entry which is preliminary data.</text>
</comment>
<dbReference type="SUPFAM" id="SSF51735">
    <property type="entry name" value="NAD(P)-binding Rossmann-fold domains"/>
    <property type="match status" value="1"/>
</dbReference>
<dbReference type="RefSeq" id="WP_354556687.1">
    <property type="nucleotide sequence ID" value="NZ_JBEPMB010000003.1"/>
</dbReference>
<dbReference type="Proteomes" id="UP001549047">
    <property type="component" value="Unassembled WGS sequence"/>
</dbReference>
<evidence type="ECO:0000313" key="4">
    <source>
        <dbReference type="Proteomes" id="UP001549047"/>
    </source>
</evidence>
<dbReference type="Pfam" id="PF02894">
    <property type="entry name" value="GFO_IDH_MocA_C"/>
    <property type="match status" value="1"/>
</dbReference>
<dbReference type="PANTHER" id="PTHR43377">
    <property type="entry name" value="BILIVERDIN REDUCTASE A"/>
    <property type="match status" value="1"/>
</dbReference>
<keyword evidence="4" id="KW-1185">Reference proteome</keyword>
<dbReference type="Pfam" id="PF01408">
    <property type="entry name" value="GFO_IDH_MocA"/>
    <property type="match status" value="1"/>
</dbReference>
<gene>
    <name evidence="3" type="ORF">ABID16_002510</name>
</gene>
<dbReference type="InterPro" id="IPR051450">
    <property type="entry name" value="Gfo/Idh/MocA_Oxidoreductases"/>
</dbReference>
<organism evidence="3 4">
    <name type="scientific">Rhizobium aquaticum</name>
    <dbReference type="NCBI Taxonomy" id="1549636"/>
    <lineage>
        <taxon>Bacteria</taxon>
        <taxon>Pseudomonadati</taxon>
        <taxon>Pseudomonadota</taxon>
        <taxon>Alphaproteobacteria</taxon>
        <taxon>Hyphomicrobiales</taxon>
        <taxon>Rhizobiaceae</taxon>
        <taxon>Rhizobium/Agrobacterium group</taxon>
        <taxon>Rhizobium</taxon>
    </lineage>
</organism>
<accession>A0ABV2J0C1</accession>
<evidence type="ECO:0000313" key="3">
    <source>
        <dbReference type="EMBL" id="MET3614173.1"/>
    </source>
</evidence>
<feature type="domain" description="Gfo/Idh/MocA-like oxidoreductase N-terminal" evidence="1">
    <location>
        <begin position="1"/>
        <end position="129"/>
    </location>
</feature>
<protein>
    <submittedName>
        <fullName evidence="3">Dehydrogenase</fullName>
    </submittedName>
</protein>
<dbReference type="EMBL" id="JBEPMB010000003">
    <property type="protein sequence ID" value="MET3614173.1"/>
    <property type="molecule type" value="Genomic_DNA"/>
</dbReference>
<dbReference type="Gene3D" id="3.40.50.720">
    <property type="entry name" value="NAD(P)-binding Rossmann-like Domain"/>
    <property type="match status" value="1"/>
</dbReference>
<reference evidence="3 4" key="1">
    <citation type="submission" date="2024-06" db="EMBL/GenBank/DDBJ databases">
        <title>Genomic Encyclopedia of Type Strains, Phase IV (KMG-IV): sequencing the most valuable type-strain genomes for metagenomic binning, comparative biology and taxonomic classification.</title>
        <authorList>
            <person name="Goeker M."/>
        </authorList>
    </citation>
    <scope>NUCLEOTIDE SEQUENCE [LARGE SCALE GENOMIC DNA]</scope>
    <source>
        <strain evidence="3 4">DSM 29780</strain>
    </source>
</reference>
<evidence type="ECO:0000259" key="2">
    <source>
        <dbReference type="Pfam" id="PF02894"/>
    </source>
</evidence>
<dbReference type="PANTHER" id="PTHR43377:SF2">
    <property type="entry name" value="BINDING ROSSMANN FOLD OXIDOREDUCTASE, PUTATIVE (AFU_ORTHOLOGUE AFUA_4G00560)-RELATED"/>
    <property type="match status" value="1"/>
</dbReference>